<evidence type="ECO:0000313" key="2">
    <source>
        <dbReference type="Proteomes" id="UP000246740"/>
    </source>
</evidence>
<gene>
    <name evidence="1" type="ORF">BCV70DRAFT_123309</name>
</gene>
<dbReference type="AlphaFoldDB" id="A0A317XLW4"/>
<evidence type="ECO:0000313" key="1">
    <source>
        <dbReference type="EMBL" id="PWY99061.1"/>
    </source>
</evidence>
<dbReference type="EMBL" id="KZ819196">
    <property type="protein sequence ID" value="PWY99061.1"/>
    <property type="molecule type" value="Genomic_DNA"/>
</dbReference>
<organism evidence="1 2">
    <name type="scientific">Testicularia cyperi</name>
    <dbReference type="NCBI Taxonomy" id="1882483"/>
    <lineage>
        <taxon>Eukaryota</taxon>
        <taxon>Fungi</taxon>
        <taxon>Dikarya</taxon>
        <taxon>Basidiomycota</taxon>
        <taxon>Ustilaginomycotina</taxon>
        <taxon>Ustilaginomycetes</taxon>
        <taxon>Ustilaginales</taxon>
        <taxon>Anthracoideaceae</taxon>
        <taxon>Testicularia</taxon>
    </lineage>
</organism>
<protein>
    <submittedName>
        <fullName evidence="1">Uncharacterized protein</fullName>
    </submittedName>
</protein>
<accession>A0A317XLW4</accession>
<reference evidence="1 2" key="1">
    <citation type="journal article" date="2018" name="Mol. Biol. Evol.">
        <title>Broad Genomic Sampling Reveals a Smut Pathogenic Ancestry of the Fungal Clade Ustilaginomycotina.</title>
        <authorList>
            <person name="Kijpornyongpan T."/>
            <person name="Mondo S.J."/>
            <person name="Barry K."/>
            <person name="Sandor L."/>
            <person name="Lee J."/>
            <person name="Lipzen A."/>
            <person name="Pangilinan J."/>
            <person name="LaButti K."/>
            <person name="Hainaut M."/>
            <person name="Henrissat B."/>
            <person name="Grigoriev I.V."/>
            <person name="Spatafora J.W."/>
            <person name="Aime M.C."/>
        </authorList>
    </citation>
    <scope>NUCLEOTIDE SEQUENCE [LARGE SCALE GENOMIC DNA]</scope>
    <source>
        <strain evidence="1 2">MCA 3645</strain>
    </source>
</reference>
<keyword evidence="2" id="KW-1185">Reference proteome</keyword>
<dbReference type="InParanoid" id="A0A317XLW4"/>
<name>A0A317XLW4_9BASI</name>
<proteinExistence type="predicted"/>
<sequence length="78" mass="9244">MSLTSLLVDAFCQLSEVCQARFFRKCPLAYITAWDEPKSRRWPDCGEKQKKKRERPELNFPQSRSCLTFFSIVVRKQI</sequence>
<dbReference type="Proteomes" id="UP000246740">
    <property type="component" value="Unassembled WGS sequence"/>
</dbReference>